<dbReference type="Proteomes" id="UP000078559">
    <property type="component" value="Chromosome 11"/>
</dbReference>
<evidence type="ECO:0000313" key="2">
    <source>
        <dbReference type="Proteomes" id="UP000078559"/>
    </source>
</evidence>
<dbReference type="AlphaFoldDB" id="A0A194WCC8"/>
<organism evidence="1 2">
    <name type="scientific">Cytospora mali</name>
    <name type="common">Apple Valsa canker fungus</name>
    <name type="synonym">Valsa mali</name>
    <dbReference type="NCBI Taxonomy" id="578113"/>
    <lineage>
        <taxon>Eukaryota</taxon>
        <taxon>Fungi</taxon>
        <taxon>Dikarya</taxon>
        <taxon>Ascomycota</taxon>
        <taxon>Pezizomycotina</taxon>
        <taxon>Sordariomycetes</taxon>
        <taxon>Sordariomycetidae</taxon>
        <taxon>Diaporthales</taxon>
        <taxon>Cytosporaceae</taxon>
        <taxon>Cytospora</taxon>
    </lineage>
</organism>
<accession>A0A194WCC8</accession>
<proteinExistence type="predicted"/>
<sequence length="73" mass="8359">MEQITSSSDKDMERNIPPIQERFDQVQAAPYDTQHALQQSNHHLTAVTQLWKTAATELDTLRSPETRLRPNDG</sequence>
<name>A0A194WCC8_CYTMA</name>
<gene>
    <name evidence="1" type="ORF">VM1G_11937</name>
</gene>
<evidence type="ECO:0000313" key="1">
    <source>
        <dbReference type="EMBL" id="KUI73780.1"/>
    </source>
</evidence>
<dbReference type="SMR" id="A0A194WCC8"/>
<dbReference type="EMBL" id="CM003108">
    <property type="protein sequence ID" value="KUI73780.1"/>
    <property type="molecule type" value="Genomic_DNA"/>
</dbReference>
<reference evidence="1" key="1">
    <citation type="submission" date="2014-12" db="EMBL/GenBank/DDBJ databases">
        <title>Genome Sequence of Valsa Canker Pathogens Uncovers a Specific Adaption of Colonization on Woody Bark.</title>
        <authorList>
            <person name="Yin Z."/>
            <person name="Liu H."/>
            <person name="Gao X."/>
            <person name="Li Z."/>
            <person name="Song N."/>
            <person name="Ke X."/>
            <person name="Dai Q."/>
            <person name="Wu Y."/>
            <person name="Sun Y."/>
            <person name="Xu J.-R."/>
            <person name="Kang Z.K."/>
            <person name="Wang L."/>
            <person name="Huang L."/>
        </authorList>
    </citation>
    <scope>NUCLEOTIDE SEQUENCE [LARGE SCALE GENOMIC DNA]</scope>
    <source>
        <strain evidence="1">03-8</strain>
    </source>
</reference>
<keyword evidence="2" id="KW-1185">Reference proteome</keyword>
<protein>
    <submittedName>
        <fullName evidence="1">Uncharacterized protein</fullName>
    </submittedName>
</protein>